<keyword evidence="1" id="KW-0472">Membrane</keyword>
<evidence type="ECO:0000313" key="3">
    <source>
        <dbReference type="Proteomes" id="UP001183222"/>
    </source>
</evidence>
<keyword evidence="1" id="KW-0812">Transmembrane</keyword>
<name>A0ABU2K8D0_9ACTN</name>
<dbReference type="RefSeq" id="WP_311345259.1">
    <property type="nucleotide sequence ID" value="NZ_JAVREI010000006.1"/>
</dbReference>
<sequence length="96" mass="10039">MSFTLLEGILSSGFRRPMPQHPTRTLAAGTSLNVLSVLVGMGAALLLAQSMSHISLWALAPFAAGIGYLVTESNESAVAERLLVSAGHPDGEEMSE</sequence>
<keyword evidence="1" id="KW-1133">Transmembrane helix</keyword>
<proteinExistence type="predicted"/>
<organism evidence="2 3">
    <name type="scientific">Blastococcus goldschmidtiae</name>
    <dbReference type="NCBI Taxonomy" id="3075546"/>
    <lineage>
        <taxon>Bacteria</taxon>
        <taxon>Bacillati</taxon>
        <taxon>Actinomycetota</taxon>
        <taxon>Actinomycetes</taxon>
        <taxon>Geodermatophilales</taxon>
        <taxon>Geodermatophilaceae</taxon>
        <taxon>Blastococcus</taxon>
    </lineage>
</organism>
<accession>A0ABU2K8D0</accession>
<dbReference type="EMBL" id="JAVREI010000006">
    <property type="protein sequence ID" value="MDT0276443.1"/>
    <property type="molecule type" value="Genomic_DNA"/>
</dbReference>
<protein>
    <submittedName>
        <fullName evidence="2">Uncharacterized protein</fullName>
    </submittedName>
</protein>
<comment type="caution">
    <text evidence="2">The sequence shown here is derived from an EMBL/GenBank/DDBJ whole genome shotgun (WGS) entry which is preliminary data.</text>
</comment>
<gene>
    <name evidence="2" type="ORF">RM425_11085</name>
</gene>
<feature type="transmembrane region" description="Helical" evidence="1">
    <location>
        <begin position="25"/>
        <end position="48"/>
    </location>
</feature>
<dbReference type="Proteomes" id="UP001183222">
    <property type="component" value="Unassembled WGS sequence"/>
</dbReference>
<evidence type="ECO:0000256" key="1">
    <source>
        <dbReference type="SAM" id="Phobius"/>
    </source>
</evidence>
<keyword evidence="3" id="KW-1185">Reference proteome</keyword>
<feature type="transmembrane region" description="Helical" evidence="1">
    <location>
        <begin position="54"/>
        <end position="71"/>
    </location>
</feature>
<reference evidence="3" key="1">
    <citation type="submission" date="2023-07" db="EMBL/GenBank/DDBJ databases">
        <title>30 novel species of actinomycetes from the DSMZ collection.</title>
        <authorList>
            <person name="Nouioui I."/>
        </authorList>
    </citation>
    <scope>NUCLEOTIDE SEQUENCE [LARGE SCALE GENOMIC DNA]</scope>
    <source>
        <strain evidence="3">DSM 46792</strain>
    </source>
</reference>
<evidence type="ECO:0000313" key="2">
    <source>
        <dbReference type="EMBL" id="MDT0276443.1"/>
    </source>
</evidence>